<evidence type="ECO:0000256" key="5">
    <source>
        <dbReference type="ARBA" id="ARBA00022989"/>
    </source>
</evidence>
<feature type="transmembrane region" description="Helical" evidence="7">
    <location>
        <begin position="44"/>
        <end position="65"/>
    </location>
</feature>
<gene>
    <name evidence="8" type="ORF">GAYE_SCF03G2245</name>
</gene>
<keyword evidence="4" id="KW-0256">Endoplasmic reticulum</keyword>
<evidence type="ECO:0000256" key="4">
    <source>
        <dbReference type="ARBA" id="ARBA00022824"/>
    </source>
</evidence>
<keyword evidence="3 7" id="KW-0812">Transmembrane</keyword>
<sequence length="153" mass="17609">MAQNAARNTLKSNRIRLRYLRNLILGSNFSYVVVRIFLARHSFTVAQFLLWLISLILVACSYFFLHDAAKPTFERGVLVDGGYDISSKGWMEYCHDIIYICCFTVVCAIFSNKFWFTLLLIPTYALYSIICLLISPSNPTGSKKSTKDSRRRQ</sequence>
<evidence type="ECO:0000313" key="9">
    <source>
        <dbReference type="Proteomes" id="UP001300502"/>
    </source>
</evidence>
<evidence type="ECO:0000256" key="6">
    <source>
        <dbReference type="ARBA" id="ARBA00023136"/>
    </source>
</evidence>
<evidence type="ECO:0000256" key="7">
    <source>
        <dbReference type="SAM" id="Phobius"/>
    </source>
</evidence>
<dbReference type="GO" id="GO:0005789">
    <property type="term" value="C:endoplasmic reticulum membrane"/>
    <property type="evidence" value="ECO:0007669"/>
    <property type="project" value="UniProtKB-SubCell"/>
</dbReference>
<proteinExistence type="inferred from homology"/>
<evidence type="ECO:0008006" key="10">
    <source>
        <dbReference type="Google" id="ProtNLM"/>
    </source>
</evidence>
<dbReference type="GO" id="GO:0005773">
    <property type="term" value="C:vacuole"/>
    <property type="evidence" value="ECO:0007669"/>
    <property type="project" value="GOC"/>
</dbReference>
<accession>A0AAV9IAC3</accession>
<dbReference type="EMBL" id="JANCYU010000023">
    <property type="protein sequence ID" value="KAK4524345.1"/>
    <property type="molecule type" value="Genomic_DNA"/>
</dbReference>
<dbReference type="PANTHER" id="PTHR13505">
    <property type="entry name" value="TRANSMEMBRANE PROTEIN 208"/>
    <property type="match status" value="1"/>
</dbReference>
<comment type="caution">
    <text evidence="8">The sequence shown here is derived from an EMBL/GenBank/DDBJ whole genome shotgun (WGS) entry which is preliminary data.</text>
</comment>
<organism evidence="8 9">
    <name type="scientific">Galdieria yellowstonensis</name>
    <dbReference type="NCBI Taxonomy" id="3028027"/>
    <lineage>
        <taxon>Eukaryota</taxon>
        <taxon>Rhodophyta</taxon>
        <taxon>Bangiophyceae</taxon>
        <taxon>Galdieriales</taxon>
        <taxon>Galdieriaceae</taxon>
        <taxon>Galdieria</taxon>
    </lineage>
</organism>
<dbReference type="InterPro" id="IPR008506">
    <property type="entry name" value="SND2/TMEM208"/>
</dbReference>
<evidence type="ECO:0000256" key="1">
    <source>
        <dbReference type="ARBA" id="ARBA00004477"/>
    </source>
</evidence>
<evidence type="ECO:0000256" key="3">
    <source>
        <dbReference type="ARBA" id="ARBA00022692"/>
    </source>
</evidence>
<evidence type="ECO:0000256" key="2">
    <source>
        <dbReference type="ARBA" id="ARBA00009950"/>
    </source>
</evidence>
<keyword evidence="6 7" id="KW-0472">Membrane</keyword>
<dbReference type="Pfam" id="PF05620">
    <property type="entry name" value="TMEM208_SND2"/>
    <property type="match status" value="1"/>
</dbReference>
<evidence type="ECO:0000313" key="8">
    <source>
        <dbReference type="EMBL" id="KAK4524345.1"/>
    </source>
</evidence>
<feature type="transmembrane region" description="Helical" evidence="7">
    <location>
        <begin position="20"/>
        <end position="38"/>
    </location>
</feature>
<comment type="similarity">
    <text evidence="2">Belongs to the TMEM208 family.</text>
</comment>
<reference evidence="8 9" key="1">
    <citation type="submission" date="2022-07" db="EMBL/GenBank/DDBJ databases">
        <title>Genome-wide signatures of adaptation to extreme environments.</title>
        <authorList>
            <person name="Cho C.H."/>
            <person name="Yoon H.S."/>
        </authorList>
    </citation>
    <scope>NUCLEOTIDE SEQUENCE [LARGE SCALE GENOMIC DNA]</scope>
    <source>
        <strain evidence="8 9">108.79 E11</strain>
    </source>
</reference>
<keyword evidence="9" id="KW-1185">Reference proteome</keyword>
<comment type="subcellular location">
    <subcellularLocation>
        <location evidence="1">Endoplasmic reticulum membrane</location>
        <topology evidence="1">Multi-pass membrane protein</topology>
    </subcellularLocation>
</comment>
<dbReference type="GO" id="GO:0006624">
    <property type="term" value="P:vacuolar protein processing"/>
    <property type="evidence" value="ECO:0007669"/>
    <property type="project" value="TreeGrafter"/>
</dbReference>
<feature type="transmembrane region" description="Helical" evidence="7">
    <location>
        <begin position="124"/>
        <end position="142"/>
    </location>
</feature>
<name>A0AAV9IAC3_9RHOD</name>
<dbReference type="AlphaFoldDB" id="A0AAV9IAC3"/>
<keyword evidence="5 7" id="KW-1133">Transmembrane helix</keyword>
<feature type="transmembrane region" description="Helical" evidence="7">
    <location>
        <begin position="97"/>
        <end position="118"/>
    </location>
</feature>
<dbReference type="PANTHER" id="PTHR13505:SF7">
    <property type="entry name" value="TRANSMEMBRANE PROTEIN 208"/>
    <property type="match status" value="1"/>
</dbReference>
<protein>
    <recommendedName>
        <fullName evidence="10">Transmembrane protein 208</fullName>
    </recommendedName>
</protein>
<dbReference type="Proteomes" id="UP001300502">
    <property type="component" value="Unassembled WGS sequence"/>
</dbReference>